<dbReference type="GO" id="GO:0004519">
    <property type="term" value="F:endonuclease activity"/>
    <property type="evidence" value="ECO:0007669"/>
    <property type="project" value="UniProtKB-KW"/>
</dbReference>
<sequence>MFDSYIRSLQGVRHVKGLKKNLLSTRQLDKLGCKTHIEGGILKVVKGALVVIKAEKIVANLYMFIGDTLQEAEASVASASQEKMTMIWRLWVYPIKKKSDVFAMFKGFKVKLELKSGKKIKCLRIDNGGEYIDGDFLTFCKQAGIQPQFTVTYTPQQNGVA</sequence>
<keyword evidence="9" id="KW-0233">DNA recombination</keyword>
<evidence type="ECO:0000256" key="7">
    <source>
        <dbReference type="ARBA" id="ARBA00022918"/>
    </source>
</evidence>
<evidence type="ECO:0000313" key="11">
    <source>
        <dbReference type="Proteomes" id="UP000515211"/>
    </source>
</evidence>
<dbReference type="InterPro" id="IPR036397">
    <property type="entry name" value="RNaseH_sf"/>
</dbReference>
<dbReference type="PANTHER" id="PTHR42648">
    <property type="entry name" value="TRANSPOSASE, PUTATIVE-RELATED"/>
    <property type="match status" value="1"/>
</dbReference>
<name>A0A6P4CW76_ARADU</name>
<keyword evidence="3" id="KW-0255">Endonuclease</keyword>
<dbReference type="GO" id="GO:0003676">
    <property type="term" value="F:nucleic acid binding"/>
    <property type="evidence" value="ECO:0007669"/>
    <property type="project" value="InterPro"/>
</dbReference>
<dbReference type="GO" id="GO:0003964">
    <property type="term" value="F:RNA-directed DNA polymerase activity"/>
    <property type="evidence" value="ECO:0007669"/>
    <property type="project" value="UniProtKB-KW"/>
</dbReference>
<accession>A0A6P4CW76</accession>
<dbReference type="GO" id="GO:0016787">
    <property type="term" value="F:hydrolase activity"/>
    <property type="evidence" value="ECO:0007669"/>
    <property type="project" value="UniProtKB-KW"/>
</dbReference>
<evidence type="ECO:0000256" key="3">
    <source>
        <dbReference type="ARBA" id="ARBA00022759"/>
    </source>
</evidence>
<keyword evidence="8" id="KW-0548">Nucleotidyltransferase</keyword>
<dbReference type="Gene3D" id="3.30.420.10">
    <property type="entry name" value="Ribonuclease H-like superfamily/Ribonuclease H"/>
    <property type="match status" value="1"/>
</dbReference>
<dbReference type="PROSITE" id="PS50994">
    <property type="entry name" value="INTEGRASE"/>
    <property type="match status" value="1"/>
</dbReference>
<protein>
    <submittedName>
        <fullName evidence="12">Uncharacterized protein LOC107481511</fullName>
    </submittedName>
</protein>
<dbReference type="KEGG" id="adu:107481511"/>
<evidence type="ECO:0000259" key="10">
    <source>
        <dbReference type="PROSITE" id="PS50994"/>
    </source>
</evidence>
<dbReference type="GO" id="GO:0046872">
    <property type="term" value="F:metal ion binding"/>
    <property type="evidence" value="ECO:0007669"/>
    <property type="project" value="UniProtKB-KW"/>
</dbReference>
<keyword evidence="8" id="KW-0808">Transferase</keyword>
<dbReference type="InterPro" id="IPR001584">
    <property type="entry name" value="Integrase_cat-core"/>
</dbReference>
<dbReference type="GO" id="GO:0003887">
    <property type="term" value="F:DNA-directed DNA polymerase activity"/>
    <property type="evidence" value="ECO:0007669"/>
    <property type="project" value="UniProtKB-KW"/>
</dbReference>
<dbReference type="PANTHER" id="PTHR42648:SF11">
    <property type="entry name" value="TRANSPOSON TY4-P GAG-POL POLYPROTEIN"/>
    <property type="match status" value="1"/>
</dbReference>
<dbReference type="InterPro" id="IPR039537">
    <property type="entry name" value="Retrotran_Ty1/copia-like"/>
</dbReference>
<evidence type="ECO:0000256" key="4">
    <source>
        <dbReference type="ARBA" id="ARBA00022801"/>
    </source>
</evidence>
<keyword evidence="7" id="KW-0695">RNA-directed DNA polymerase</keyword>
<keyword evidence="6" id="KW-0229">DNA integration</keyword>
<keyword evidence="11" id="KW-1185">Reference proteome</keyword>
<reference evidence="11" key="1">
    <citation type="journal article" date="2016" name="Nat. Genet.">
        <title>The genome sequences of Arachis duranensis and Arachis ipaensis, the diploid ancestors of cultivated peanut.</title>
        <authorList>
            <person name="Bertioli D.J."/>
            <person name="Cannon S.B."/>
            <person name="Froenicke L."/>
            <person name="Huang G."/>
            <person name="Farmer A.D."/>
            <person name="Cannon E.K."/>
            <person name="Liu X."/>
            <person name="Gao D."/>
            <person name="Clevenger J."/>
            <person name="Dash S."/>
            <person name="Ren L."/>
            <person name="Moretzsohn M.C."/>
            <person name="Shirasawa K."/>
            <person name="Huang W."/>
            <person name="Vidigal B."/>
            <person name="Abernathy B."/>
            <person name="Chu Y."/>
            <person name="Niederhuth C.E."/>
            <person name="Umale P."/>
            <person name="Araujo A.C."/>
            <person name="Kozik A."/>
            <person name="Kim K.D."/>
            <person name="Burow M.D."/>
            <person name="Varshney R.K."/>
            <person name="Wang X."/>
            <person name="Zhang X."/>
            <person name="Barkley N."/>
            <person name="Guimaraes P.M."/>
            <person name="Isobe S."/>
            <person name="Guo B."/>
            <person name="Liao B."/>
            <person name="Stalker H.T."/>
            <person name="Schmitz R.J."/>
            <person name="Scheffler B.E."/>
            <person name="Leal-Bertioli S.C."/>
            <person name="Xun X."/>
            <person name="Jackson S.A."/>
            <person name="Michelmore R."/>
            <person name="Ozias-Akins P."/>
        </authorList>
    </citation>
    <scope>NUCLEOTIDE SEQUENCE [LARGE SCALE GENOMIC DNA]</scope>
    <source>
        <strain evidence="11">cv. V14167</strain>
    </source>
</reference>
<proteinExistence type="predicted"/>
<organism evidence="11 12">
    <name type="scientific">Arachis duranensis</name>
    <name type="common">Wild peanut</name>
    <dbReference type="NCBI Taxonomy" id="130453"/>
    <lineage>
        <taxon>Eukaryota</taxon>
        <taxon>Viridiplantae</taxon>
        <taxon>Streptophyta</taxon>
        <taxon>Embryophyta</taxon>
        <taxon>Tracheophyta</taxon>
        <taxon>Spermatophyta</taxon>
        <taxon>Magnoliopsida</taxon>
        <taxon>eudicotyledons</taxon>
        <taxon>Gunneridae</taxon>
        <taxon>Pentapetalae</taxon>
        <taxon>rosids</taxon>
        <taxon>fabids</taxon>
        <taxon>Fabales</taxon>
        <taxon>Fabaceae</taxon>
        <taxon>Papilionoideae</taxon>
        <taxon>50 kb inversion clade</taxon>
        <taxon>dalbergioids sensu lato</taxon>
        <taxon>Dalbergieae</taxon>
        <taxon>Pterocarpus clade</taxon>
        <taxon>Arachis</taxon>
    </lineage>
</organism>
<dbReference type="GO" id="GO:0006310">
    <property type="term" value="P:DNA recombination"/>
    <property type="evidence" value="ECO:0007669"/>
    <property type="project" value="UniProtKB-KW"/>
</dbReference>
<dbReference type="RefSeq" id="XP_015957280.3">
    <property type="nucleotide sequence ID" value="XM_016101794.3"/>
</dbReference>
<dbReference type="GO" id="GO:0015074">
    <property type="term" value="P:DNA integration"/>
    <property type="evidence" value="ECO:0007669"/>
    <property type="project" value="UniProtKB-KW"/>
</dbReference>
<reference evidence="12" key="2">
    <citation type="submission" date="2025-08" db="UniProtKB">
        <authorList>
            <consortium name="RefSeq"/>
        </authorList>
    </citation>
    <scope>IDENTIFICATION</scope>
    <source>
        <tissue evidence="12">Whole plant</tissue>
    </source>
</reference>
<dbReference type="GeneID" id="107481511"/>
<evidence type="ECO:0000256" key="2">
    <source>
        <dbReference type="ARBA" id="ARBA00022723"/>
    </source>
</evidence>
<evidence type="ECO:0000256" key="6">
    <source>
        <dbReference type="ARBA" id="ARBA00022908"/>
    </source>
</evidence>
<dbReference type="Proteomes" id="UP000515211">
    <property type="component" value="Chromosome 3"/>
</dbReference>
<keyword evidence="1" id="KW-0540">Nuclease</keyword>
<keyword evidence="5" id="KW-0460">Magnesium</keyword>
<evidence type="ECO:0000256" key="1">
    <source>
        <dbReference type="ARBA" id="ARBA00022722"/>
    </source>
</evidence>
<keyword evidence="8" id="KW-0239">DNA-directed DNA polymerase</keyword>
<dbReference type="AlphaFoldDB" id="A0A6P4CW76"/>
<keyword evidence="2" id="KW-0479">Metal-binding</keyword>
<evidence type="ECO:0000313" key="12">
    <source>
        <dbReference type="RefSeq" id="XP_015957280.3"/>
    </source>
</evidence>
<feature type="domain" description="Integrase catalytic" evidence="10">
    <location>
        <begin position="90"/>
        <end position="161"/>
    </location>
</feature>
<evidence type="ECO:0000256" key="9">
    <source>
        <dbReference type="ARBA" id="ARBA00023172"/>
    </source>
</evidence>
<dbReference type="InterPro" id="IPR012337">
    <property type="entry name" value="RNaseH-like_sf"/>
</dbReference>
<gene>
    <name evidence="12" type="primary">LOC107481511</name>
</gene>
<dbReference type="SUPFAM" id="SSF53098">
    <property type="entry name" value="Ribonuclease H-like"/>
    <property type="match status" value="1"/>
</dbReference>
<evidence type="ECO:0000256" key="8">
    <source>
        <dbReference type="ARBA" id="ARBA00022932"/>
    </source>
</evidence>
<keyword evidence="4" id="KW-0378">Hydrolase</keyword>
<evidence type="ECO:0000256" key="5">
    <source>
        <dbReference type="ARBA" id="ARBA00022842"/>
    </source>
</evidence>